<evidence type="ECO:0000256" key="1">
    <source>
        <dbReference type="SAM" id="MobiDB-lite"/>
    </source>
</evidence>
<dbReference type="OrthoDB" id="10655302at2759"/>
<feature type="compositionally biased region" description="Polar residues" evidence="1">
    <location>
        <begin position="9"/>
        <end position="20"/>
    </location>
</feature>
<evidence type="ECO:0000313" key="3">
    <source>
        <dbReference type="RefSeq" id="XP_026293754.2"/>
    </source>
</evidence>
<gene>
    <name evidence="3" type="primary">LOC113217886</name>
</gene>
<accession>A0A6J1TJQ7</accession>
<proteinExistence type="predicted"/>
<protein>
    <submittedName>
        <fullName evidence="3">Translation initiation factor IF-2-like</fullName>
    </submittedName>
</protein>
<dbReference type="Proteomes" id="UP000504606">
    <property type="component" value="Unplaced"/>
</dbReference>
<feature type="region of interest" description="Disordered" evidence="1">
    <location>
        <begin position="1"/>
        <end position="20"/>
    </location>
</feature>
<sequence>MAGLFQGKYHSSSTPNSGRNSPTLLITMKSVNVCVALAVFALVLGMAAASCGCASSGKDVCGGGCSRTVVRPSYIPAPKPQPVVRKYVTVVKQHAPEPEPCYQPEAPKAQPVYYVEQPAPAPQPVYIPVPVARAAPAPCAAQVQQERVIEYVSAPTKRVVYRPQVVVDRLAPAPAPVCTSCYRPSSNCGCN</sequence>
<dbReference type="RefSeq" id="XP_026293754.2">
    <property type="nucleotide sequence ID" value="XM_026437969.2"/>
</dbReference>
<dbReference type="GeneID" id="113217886"/>
<evidence type="ECO:0000313" key="2">
    <source>
        <dbReference type="Proteomes" id="UP000504606"/>
    </source>
</evidence>
<name>A0A6J1TJQ7_FRAOC</name>
<reference evidence="3" key="1">
    <citation type="submission" date="2025-08" db="UniProtKB">
        <authorList>
            <consortium name="RefSeq"/>
        </authorList>
    </citation>
    <scope>IDENTIFICATION</scope>
    <source>
        <tissue evidence="3">Whole organism</tissue>
    </source>
</reference>
<keyword evidence="2" id="KW-1185">Reference proteome</keyword>
<dbReference type="KEGG" id="foc:113217886"/>
<organism evidence="2 3">
    <name type="scientific">Frankliniella occidentalis</name>
    <name type="common">Western flower thrips</name>
    <name type="synonym">Euthrips occidentalis</name>
    <dbReference type="NCBI Taxonomy" id="133901"/>
    <lineage>
        <taxon>Eukaryota</taxon>
        <taxon>Metazoa</taxon>
        <taxon>Ecdysozoa</taxon>
        <taxon>Arthropoda</taxon>
        <taxon>Hexapoda</taxon>
        <taxon>Insecta</taxon>
        <taxon>Pterygota</taxon>
        <taxon>Neoptera</taxon>
        <taxon>Paraneoptera</taxon>
        <taxon>Thysanoptera</taxon>
        <taxon>Terebrantia</taxon>
        <taxon>Thripoidea</taxon>
        <taxon>Thripidae</taxon>
        <taxon>Frankliniella</taxon>
    </lineage>
</organism>
<dbReference type="AlphaFoldDB" id="A0A6J1TJQ7"/>